<sequence>MFLFKGEMNVTMAMLQSKKVHLERDEFELEEIAYALSEAKEERKIKVFIVHQQQETLTGIVMKMDANTKLIHIQNEAGDVYKVHFLDILEVLSAE</sequence>
<dbReference type="Proteomes" id="UP000373269">
    <property type="component" value="Chromosome"/>
</dbReference>
<proteinExistence type="predicted"/>
<gene>
    <name evidence="1" type="ORF">GDS87_13585</name>
</gene>
<dbReference type="InterPro" id="IPR014962">
    <property type="entry name" value="YolD"/>
</dbReference>
<keyword evidence="2" id="KW-1185">Reference proteome</keyword>
<dbReference type="Pfam" id="PF08863">
    <property type="entry name" value="YolD"/>
    <property type="match status" value="1"/>
</dbReference>
<organism evidence="1 2">
    <name type="scientific">Lysinibacillus pakistanensis</name>
    <dbReference type="NCBI Taxonomy" id="759811"/>
    <lineage>
        <taxon>Bacteria</taxon>
        <taxon>Bacillati</taxon>
        <taxon>Bacillota</taxon>
        <taxon>Bacilli</taxon>
        <taxon>Bacillales</taxon>
        <taxon>Bacillaceae</taxon>
        <taxon>Lysinibacillus</taxon>
    </lineage>
</organism>
<dbReference type="EMBL" id="CP045835">
    <property type="protein sequence ID" value="QGG51910.1"/>
    <property type="molecule type" value="Genomic_DNA"/>
</dbReference>
<accession>A0ABX6DEK9</accession>
<reference evidence="1 2" key="1">
    <citation type="submission" date="2019-11" db="EMBL/GenBank/DDBJ databases">
        <title>Whole Genome Sequencing and Comparative Genomic Analyses of Lysinibacillus pakistanensis LZH-9, a Halotolerant Strain with Excellent COD Removal Capability.</title>
        <authorList>
            <person name="Zhou H."/>
        </authorList>
    </citation>
    <scope>NUCLEOTIDE SEQUENCE [LARGE SCALE GENOMIC DNA]</scope>
    <source>
        <strain evidence="1 2">LZH-9</strain>
    </source>
</reference>
<protein>
    <submittedName>
        <fullName evidence="1">YolD-like family protein</fullName>
    </submittedName>
</protein>
<evidence type="ECO:0000313" key="1">
    <source>
        <dbReference type="EMBL" id="QGG51910.1"/>
    </source>
</evidence>
<evidence type="ECO:0000313" key="2">
    <source>
        <dbReference type="Proteomes" id="UP000373269"/>
    </source>
</evidence>
<name>A0ABX6DEK9_9BACI</name>